<keyword evidence="2" id="KW-1185">Reference proteome</keyword>
<evidence type="ECO:0000313" key="2">
    <source>
        <dbReference type="Proteomes" id="UP000075809"/>
    </source>
</evidence>
<dbReference type="EMBL" id="KQ983097">
    <property type="protein sequence ID" value="KYQ47491.1"/>
    <property type="molecule type" value="Genomic_DNA"/>
</dbReference>
<reference evidence="1 2" key="1">
    <citation type="submission" date="2015-09" db="EMBL/GenBank/DDBJ databases">
        <title>Trachymyrmex zeteki WGS genome.</title>
        <authorList>
            <person name="Nygaard S."/>
            <person name="Hu H."/>
            <person name="Boomsma J."/>
            <person name="Zhang G."/>
        </authorList>
    </citation>
    <scope>NUCLEOTIDE SEQUENCE [LARGE SCALE GENOMIC DNA]</scope>
    <source>
        <strain evidence="1">Tzet28-1</strain>
        <tissue evidence="1">Whole body</tissue>
    </source>
</reference>
<evidence type="ECO:0000313" key="1">
    <source>
        <dbReference type="EMBL" id="KYQ47491.1"/>
    </source>
</evidence>
<organism evidence="1 2">
    <name type="scientific">Mycetomoellerius zeteki</name>
    <dbReference type="NCBI Taxonomy" id="64791"/>
    <lineage>
        <taxon>Eukaryota</taxon>
        <taxon>Metazoa</taxon>
        <taxon>Ecdysozoa</taxon>
        <taxon>Arthropoda</taxon>
        <taxon>Hexapoda</taxon>
        <taxon>Insecta</taxon>
        <taxon>Pterygota</taxon>
        <taxon>Neoptera</taxon>
        <taxon>Endopterygota</taxon>
        <taxon>Hymenoptera</taxon>
        <taxon>Apocrita</taxon>
        <taxon>Aculeata</taxon>
        <taxon>Formicoidea</taxon>
        <taxon>Formicidae</taxon>
        <taxon>Myrmicinae</taxon>
        <taxon>Mycetomoellerius</taxon>
    </lineage>
</organism>
<dbReference type="Proteomes" id="UP000075809">
    <property type="component" value="Unassembled WGS sequence"/>
</dbReference>
<dbReference type="AlphaFoldDB" id="A0A151WI26"/>
<accession>A0A151WI26</accession>
<dbReference type="STRING" id="64791.A0A151WI26"/>
<protein>
    <submittedName>
        <fullName evidence="1">Uncharacterized protein</fullName>
    </submittedName>
</protein>
<gene>
    <name evidence="1" type="ORF">ALC60_13470</name>
</gene>
<name>A0A151WI26_9HYME</name>
<sequence>MEVVREEIRNFKQDLEDLRKIIQGGHEPTEVVQRSYSEIVKDKKKENIIIIKSKVQESEVTKKLIKEKIDIKQVEMAITKMKKESNGAIIMGCKTEKELEKLKTTVQAKLGENFEVTESPRIKPKIKVVNIGEEEYKLDDDELTATIKRQNKIDAEKEGFHMRIVKRIIKEKRMIIIKIEE</sequence>
<proteinExistence type="predicted"/>